<dbReference type="InterPro" id="IPR001034">
    <property type="entry name" value="DeoR_HTH"/>
</dbReference>
<evidence type="ECO:0000256" key="3">
    <source>
        <dbReference type="ARBA" id="ARBA00023163"/>
    </source>
</evidence>
<dbReference type="GO" id="GO:0000976">
    <property type="term" value="F:transcription cis-regulatory region binding"/>
    <property type="evidence" value="ECO:0007669"/>
    <property type="project" value="TreeGrafter"/>
</dbReference>
<feature type="compositionally biased region" description="Low complexity" evidence="4">
    <location>
        <begin position="86"/>
        <end position="105"/>
    </location>
</feature>
<feature type="region of interest" description="Disordered" evidence="4">
    <location>
        <begin position="70"/>
        <end position="106"/>
    </location>
</feature>
<dbReference type="PROSITE" id="PS51000">
    <property type="entry name" value="HTH_DEOR_2"/>
    <property type="match status" value="1"/>
</dbReference>
<dbReference type="PANTHER" id="PTHR30146:SF155">
    <property type="entry name" value="ALANINE RACEMASE"/>
    <property type="match status" value="1"/>
</dbReference>
<evidence type="ECO:0000313" key="7">
    <source>
        <dbReference type="Proteomes" id="UP000224915"/>
    </source>
</evidence>
<keyword evidence="1" id="KW-0805">Transcription regulation</keyword>
<accession>A0A2A9CXE4</accession>
<comment type="caution">
    <text evidence="6">The sequence shown here is derived from an EMBL/GenBank/DDBJ whole genome shotgun (WGS) entry which is preliminary data.</text>
</comment>
<gene>
    <name evidence="6" type="ORF">ATL40_0627</name>
</gene>
<name>A0A2A9CXE4_9MICO</name>
<evidence type="ECO:0000313" key="6">
    <source>
        <dbReference type="EMBL" id="PFG19073.1"/>
    </source>
</evidence>
<protein>
    <submittedName>
        <fullName evidence="6">GntR family transcriptional regulator</fullName>
    </submittedName>
</protein>
<dbReference type="SUPFAM" id="SSF46785">
    <property type="entry name" value="Winged helix' DNA-binding domain"/>
    <property type="match status" value="1"/>
</dbReference>
<keyword evidence="2" id="KW-0238">DNA-binding</keyword>
<dbReference type="SMART" id="SM00420">
    <property type="entry name" value="HTH_DEOR"/>
    <property type="match status" value="1"/>
</dbReference>
<proteinExistence type="predicted"/>
<dbReference type="InterPro" id="IPR036388">
    <property type="entry name" value="WH-like_DNA-bd_sf"/>
</dbReference>
<dbReference type="Pfam" id="PF13377">
    <property type="entry name" value="Peripla_BP_3"/>
    <property type="match status" value="1"/>
</dbReference>
<keyword evidence="3" id="KW-0804">Transcription</keyword>
<dbReference type="PROSITE" id="PS00894">
    <property type="entry name" value="HTH_DEOR_1"/>
    <property type="match status" value="1"/>
</dbReference>
<sequence>MSDDDARPLAASRRAEVLAAVQERGTIRVTDLARELGVTAVTVRRDVSALAAQGLVRRVHGGAAALERAAGEGDGTGASSAPTAQASSRGARASAASPGASMRPAHAPDAAGGIGVLVPSLDYYWPTVAKGAEEEAVAHGMRFLLRGSVYDSADERPHLERLLDAGARALLMAPTLRGAGGDLIRPWLEEAPCPVVLMERQALVGAERRPVESVVTDHASGAATAVYHLASLGHRRIGAVLSAESPHVGLIRAGWLRALDELGLQSEPLVDAAIPGRDEPGFRERADEVLQQVQGAGVTALLVHSDPEAIGLMQRWEEHGVEVPRDLSLVSYDDEVATMATPALTAIRPPRRTIGRTAVSLALARLADPGRPAHRVTVSPTLYARGSTRRLEG</sequence>
<dbReference type="InterPro" id="IPR028082">
    <property type="entry name" value="Peripla_BP_I"/>
</dbReference>
<dbReference type="Gene3D" id="3.40.50.2300">
    <property type="match status" value="2"/>
</dbReference>
<dbReference type="InterPro" id="IPR036390">
    <property type="entry name" value="WH_DNA-bd_sf"/>
</dbReference>
<dbReference type="InterPro" id="IPR046335">
    <property type="entry name" value="LacI/GalR-like_sensor"/>
</dbReference>
<dbReference type="PANTHER" id="PTHR30146">
    <property type="entry name" value="LACI-RELATED TRANSCRIPTIONAL REPRESSOR"/>
    <property type="match status" value="1"/>
</dbReference>
<dbReference type="InterPro" id="IPR018356">
    <property type="entry name" value="Tscrpt_reg_HTH_DeoR_CS"/>
</dbReference>
<reference evidence="6 7" key="1">
    <citation type="submission" date="2017-10" db="EMBL/GenBank/DDBJ databases">
        <title>Sequencing the genomes of 1000 actinobacteria strains.</title>
        <authorList>
            <person name="Klenk H.-P."/>
        </authorList>
    </citation>
    <scope>NUCLEOTIDE SEQUENCE [LARGE SCALE GENOMIC DNA]</scope>
    <source>
        <strain evidence="6 7">DSM 21801</strain>
    </source>
</reference>
<dbReference type="AlphaFoldDB" id="A0A2A9CXE4"/>
<dbReference type="RefSeq" id="WP_098468264.1">
    <property type="nucleotide sequence ID" value="NZ_PDJD01000001.1"/>
</dbReference>
<dbReference type="Proteomes" id="UP000224915">
    <property type="component" value="Unassembled WGS sequence"/>
</dbReference>
<organism evidence="6 7">
    <name type="scientific">Serinibacter salmoneus</name>
    <dbReference type="NCBI Taxonomy" id="556530"/>
    <lineage>
        <taxon>Bacteria</taxon>
        <taxon>Bacillati</taxon>
        <taxon>Actinomycetota</taxon>
        <taxon>Actinomycetes</taxon>
        <taxon>Micrococcales</taxon>
        <taxon>Beutenbergiaceae</taxon>
        <taxon>Serinibacter</taxon>
    </lineage>
</organism>
<evidence type="ECO:0000259" key="5">
    <source>
        <dbReference type="PROSITE" id="PS51000"/>
    </source>
</evidence>
<dbReference type="SUPFAM" id="SSF53822">
    <property type="entry name" value="Periplasmic binding protein-like I"/>
    <property type="match status" value="1"/>
</dbReference>
<evidence type="ECO:0000256" key="4">
    <source>
        <dbReference type="SAM" id="MobiDB-lite"/>
    </source>
</evidence>
<dbReference type="GO" id="GO:0003700">
    <property type="term" value="F:DNA-binding transcription factor activity"/>
    <property type="evidence" value="ECO:0007669"/>
    <property type="project" value="InterPro"/>
</dbReference>
<dbReference type="PRINTS" id="PR00037">
    <property type="entry name" value="HTHLACR"/>
</dbReference>
<evidence type="ECO:0000256" key="2">
    <source>
        <dbReference type="ARBA" id="ARBA00023125"/>
    </source>
</evidence>
<dbReference type="Pfam" id="PF08220">
    <property type="entry name" value="HTH_DeoR"/>
    <property type="match status" value="1"/>
</dbReference>
<evidence type="ECO:0000256" key="1">
    <source>
        <dbReference type="ARBA" id="ARBA00023015"/>
    </source>
</evidence>
<dbReference type="EMBL" id="PDJD01000001">
    <property type="protein sequence ID" value="PFG19073.1"/>
    <property type="molecule type" value="Genomic_DNA"/>
</dbReference>
<keyword evidence="7" id="KW-1185">Reference proteome</keyword>
<feature type="domain" description="HTH deoR-type" evidence="5">
    <location>
        <begin position="10"/>
        <end position="65"/>
    </location>
</feature>
<dbReference type="Gene3D" id="1.10.10.10">
    <property type="entry name" value="Winged helix-like DNA-binding domain superfamily/Winged helix DNA-binding domain"/>
    <property type="match status" value="1"/>
</dbReference>
<dbReference type="OrthoDB" id="3252280at2"/>